<keyword evidence="6" id="KW-1185">Reference proteome</keyword>
<dbReference type="RefSeq" id="WP_351955426.1">
    <property type="nucleotide sequence ID" value="NZ_JBEOZM010000002.1"/>
</dbReference>
<dbReference type="PROSITE" id="PS50043">
    <property type="entry name" value="HTH_LUXR_2"/>
    <property type="match status" value="1"/>
</dbReference>
<keyword evidence="3" id="KW-0804">Transcription</keyword>
<proteinExistence type="predicted"/>
<keyword evidence="1" id="KW-0805">Transcription regulation</keyword>
<comment type="caution">
    <text evidence="5">The sequence shown here is derived from an EMBL/GenBank/DDBJ whole genome shotgun (WGS) entry which is preliminary data.</text>
</comment>
<dbReference type="Gene3D" id="3.30.450.40">
    <property type="match status" value="1"/>
</dbReference>
<dbReference type="PRINTS" id="PR00038">
    <property type="entry name" value="HTHLUXR"/>
</dbReference>
<dbReference type="SMART" id="SM00421">
    <property type="entry name" value="HTH_LUXR"/>
    <property type="match status" value="1"/>
</dbReference>
<reference evidence="5 6" key="1">
    <citation type="submission" date="2024-06" db="EMBL/GenBank/DDBJ databases">
        <title>The Natural Products Discovery Center: Release of the First 8490 Sequenced Strains for Exploring Actinobacteria Biosynthetic Diversity.</title>
        <authorList>
            <person name="Kalkreuter E."/>
            <person name="Kautsar S.A."/>
            <person name="Yang D."/>
            <person name="Bader C.D."/>
            <person name="Teijaro C.N."/>
            <person name="Fluegel L."/>
            <person name="Davis C.M."/>
            <person name="Simpson J.R."/>
            <person name="Lauterbach L."/>
            <person name="Steele A.D."/>
            <person name="Gui C."/>
            <person name="Meng S."/>
            <person name="Li G."/>
            <person name="Viehrig K."/>
            <person name="Ye F."/>
            <person name="Su P."/>
            <person name="Kiefer A.F."/>
            <person name="Nichols A."/>
            <person name="Cepeda A.J."/>
            <person name="Yan W."/>
            <person name="Fan B."/>
            <person name="Jiang Y."/>
            <person name="Adhikari A."/>
            <person name="Zheng C.-J."/>
            <person name="Schuster L."/>
            <person name="Cowan T.M."/>
            <person name="Smanski M.J."/>
            <person name="Chevrette M.G."/>
            <person name="De Carvalho L.P.S."/>
            <person name="Shen B."/>
        </authorList>
    </citation>
    <scope>NUCLEOTIDE SEQUENCE [LARGE SCALE GENOMIC DNA]</scope>
    <source>
        <strain evidence="5 6">NPDC001694</strain>
    </source>
</reference>
<dbReference type="InterPro" id="IPR036388">
    <property type="entry name" value="WH-like_DNA-bd_sf"/>
</dbReference>
<keyword evidence="2" id="KW-0238">DNA-binding</keyword>
<feature type="domain" description="HTH luxR-type" evidence="4">
    <location>
        <begin position="222"/>
        <end position="287"/>
    </location>
</feature>
<name>A0ABV1T9P5_9ACTN</name>
<dbReference type="Gene3D" id="1.10.10.10">
    <property type="entry name" value="Winged helix-like DNA-binding domain superfamily/Winged helix DNA-binding domain"/>
    <property type="match status" value="1"/>
</dbReference>
<dbReference type="Pfam" id="PF00196">
    <property type="entry name" value="GerE"/>
    <property type="match status" value="1"/>
</dbReference>
<dbReference type="InterPro" id="IPR000792">
    <property type="entry name" value="Tscrpt_reg_LuxR_C"/>
</dbReference>
<evidence type="ECO:0000256" key="1">
    <source>
        <dbReference type="ARBA" id="ARBA00023015"/>
    </source>
</evidence>
<dbReference type="SUPFAM" id="SSF55781">
    <property type="entry name" value="GAF domain-like"/>
    <property type="match status" value="1"/>
</dbReference>
<dbReference type="Proteomes" id="UP001490365">
    <property type="component" value="Unassembled WGS sequence"/>
</dbReference>
<dbReference type="InterPro" id="IPR029016">
    <property type="entry name" value="GAF-like_dom_sf"/>
</dbReference>
<evidence type="ECO:0000313" key="5">
    <source>
        <dbReference type="EMBL" id="MER6266754.1"/>
    </source>
</evidence>
<accession>A0ABV1T9P5</accession>
<sequence length="305" mass="31678">MTVPALTPAQLSAFRLLLHDVRRVAGVDLVVGTFMDTGADHYVVDQLVGVTSDGLRNLRVAVGAGLGGKAMLLTRPVLVQDYCSAEGITHDYDAAVRREGVAASFAVPIRIPTGPRGVLVGGLRHEHVFGDRVIGDVLTFVRALERDLAEDLALNRRLARLRAATGARAGSCAAAGSVAERRRLVGVCSELVQIASSMADGPQRRQIEALVVRLTDEADEAPGAADDVLTAREREILAEVALGATNREAAARLGIGAETVKSSLASSMRKLGVPNRAALVAAALAPRTGGVRGGSVAGPRGPLPG</sequence>
<dbReference type="EMBL" id="JBEOZM010000002">
    <property type="protein sequence ID" value="MER6266754.1"/>
    <property type="molecule type" value="Genomic_DNA"/>
</dbReference>
<dbReference type="InterPro" id="IPR016032">
    <property type="entry name" value="Sig_transdc_resp-reg_C-effctor"/>
</dbReference>
<gene>
    <name evidence="5" type="ORF">ABT211_05570</name>
</gene>
<evidence type="ECO:0000256" key="3">
    <source>
        <dbReference type="ARBA" id="ARBA00023163"/>
    </source>
</evidence>
<dbReference type="CDD" id="cd06170">
    <property type="entry name" value="LuxR_C_like"/>
    <property type="match status" value="1"/>
</dbReference>
<evidence type="ECO:0000259" key="4">
    <source>
        <dbReference type="PROSITE" id="PS50043"/>
    </source>
</evidence>
<dbReference type="PANTHER" id="PTHR44688">
    <property type="entry name" value="DNA-BINDING TRANSCRIPTIONAL ACTIVATOR DEVR_DOSR"/>
    <property type="match status" value="1"/>
</dbReference>
<evidence type="ECO:0000313" key="6">
    <source>
        <dbReference type="Proteomes" id="UP001490365"/>
    </source>
</evidence>
<dbReference type="PANTHER" id="PTHR44688:SF16">
    <property type="entry name" value="DNA-BINDING TRANSCRIPTIONAL ACTIVATOR DEVR_DOSR"/>
    <property type="match status" value="1"/>
</dbReference>
<dbReference type="SUPFAM" id="SSF46894">
    <property type="entry name" value="C-terminal effector domain of the bipartite response regulators"/>
    <property type="match status" value="1"/>
</dbReference>
<protein>
    <submittedName>
        <fullName evidence="5">Helix-turn-helix transcriptional regulator</fullName>
    </submittedName>
</protein>
<organism evidence="5 6">
    <name type="scientific">Streptomyces sp. 900105755</name>
    <dbReference type="NCBI Taxonomy" id="3154389"/>
    <lineage>
        <taxon>Bacteria</taxon>
        <taxon>Bacillati</taxon>
        <taxon>Actinomycetota</taxon>
        <taxon>Actinomycetes</taxon>
        <taxon>Kitasatosporales</taxon>
        <taxon>Streptomycetaceae</taxon>
        <taxon>Streptomyces</taxon>
    </lineage>
</organism>
<evidence type="ECO:0000256" key="2">
    <source>
        <dbReference type="ARBA" id="ARBA00023125"/>
    </source>
</evidence>